<dbReference type="OrthoDB" id="271068at2157"/>
<keyword evidence="5" id="KW-1185">Reference proteome</keyword>
<dbReference type="EMBL" id="FOIC01000003">
    <property type="protein sequence ID" value="SES99526.1"/>
    <property type="molecule type" value="Genomic_DNA"/>
</dbReference>
<evidence type="ECO:0000256" key="1">
    <source>
        <dbReference type="ARBA" id="ARBA00008791"/>
    </source>
</evidence>
<dbReference type="PANTHER" id="PTHR46268">
    <property type="entry name" value="STRESS RESPONSE PROTEIN NHAX"/>
    <property type="match status" value="1"/>
</dbReference>
<dbReference type="Proteomes" id="UP000324021">
    <property type="component" value="Unassembled WGS sequence"/>
</dbReference>
<dbReference type="PRINTS" id="PR01438">
    <property type="entry name" value="UNVRSLSTRESS"/>
</dbReference>
<evidence type="ECO:0000259" key="2">
    <source>
        <dbReference type="Pfam" id="PF00582"/>
    </source>
</evidence>
<reference evidence="5 6" key="2">
    <citation type="submission" date="2016-10" db="EMBL/GenBank/DDBJ databases">
        <authorList>
            <person name="Varghese N."/>
            <person name="Submissions S."/>
        </authorList>
    </citation>
    <scope>NUCLEOTIDE SEQUENCE [LARGE SCALE GENOMIC DNA]</scope>
    <source>
        <strain evidence="3 6">CDM_1</strain>
        <strain evidence="5">CDM_6</strain>
    </source>
</reference>
<dbReference type="STRING" id="392421.SAMN04488694_10343"/>
<dbReference type="InterPro" id="IPR006016">
    <property type="entry name" value="UspA"/>
</dbReference>
<dbReference type="CDD" id="cd00293">
    <property type="entry name" value="USP-like"/>
    <property type="match status" value="1"/>
</dbReference>
<dbReference type="AlphaFoldDB" id="A0A1G6TPQ2"/>
<dbReference type="InterPro" id="IPR014729">
    <property type="entry name" value="Rossmann-like_a/b/a_fold"/>
</dbReference>
<feature type="domain" description="UspA" evidence="2">
    <location>
        <begin position="1"/>
        <end position="147"/>
    </location>
</feature>
<evidence type="ECO:0000313" key="3">
    <source>
        <dbReference type="EMBL" id="SDD30844.1"/>
    </source>
</evidence>
<dbReference type="SUPFAM" id="SSF52402">
    <property type="entry name" value="Adenine nucleotide alpha hydrolases-like"/>
    <property type="match status" value="1"/>
</dbReference>
<comment type="similarity">
    <text evidence="1">Belongs to the universal stress protein A family.</text>
</comment>
<accession>A0A1G6TPQ2</accession>
<name>A0A1G6TPQ2_9EURY</name>
<dbReference type="PANTHER" id="PTHR46268:SF6">
    <property type="entry name" value="UNIVERSAL STRESS PROTEIN UP12"/>
    <property type="match status" value="1"/>
</dbReference>
<evidence type="ECO:0000313" key="6">
    <source>
        <dbReference type="Proteomes" id="UP000324021"/>
    </source>
</evidence>
<sequence>MLDTVLLAVGPGDEDRSERLAEAVLAVAQPADATVVLVHVFTSTEYDEVLERLEFDRTLEEIDPDVVATRHSTIRELQTIFDEHDIDYEIRGVVGDHGQSIVDLAASTDADRVVVGGRRRSPTGKAVFGSTAQEVLLSAPCPVTFVRSDDSTPGR</sequence>
<dbReference type="Pfam" id="PF00582">
    <property type="entry name" value="Usp"/>
    <property type="match status" value="1"/>
</dbReference>
<organism evidence="3 6">
    <name type="scientific">Natrinema hispanicum</name>
    <dbReference type="NCBI Taxonomy" id="392421"/>
    <lineage>
        <taxon>Archaea</taxon>
        <taxon>Methanobacteriati</taxon>
        <taxon>Methanobacteriota</taxon>
        <taxon>Stenosarchaea group</taxon>
        <taxon>Halobacteria</taxon>
        <taxon>Halobacteriales</taxon>
        <taxon>Natrialbaceae</taxon>
        <taxon>Natrinema</taxon>
    </lineage>
</organism>
<dbReference type="EMBL" id="FMZP01000018">
    <property type="protein sequence ID" value="SDD30844.1"/>
    <property type="molecule type" value="Genomic_DNA"/>
</dbReference>
<gene>
    <name evidence="4" type="ORF">SAMN04488694_10343</name>
    <name evidence="3" type="ORF">SAMN05192552_101824</name>
</gene>
<evidence type="ECO:0000313" key="5">
    <source>
        <dbReference type="Proteomes" id="UP000199320"/>
    </source>
</evidence>
<dbReference type="InterPro" id="IPR006015">
    <property type="entry name" value="Universal_stress_UspA"/>
</dbReference>
<evidence type="ECO:0000313" key="4">
    <source>
        <dbReference type="EMBL" id="SES99526.1"/>
    </source>
</evidence>
<dbReference type="Gene3D" id="3.40.50.620">
    <property type="entry name" value="HUPs"/>
    <property type="match status" value="1"/>
</dbReference>
<reference evidence="4" key="1">
    <citation type="submission" date="2016-10" db="EMBL/GenBank/DDBJ databases">
        <authorList>
            <person name="de Groot N.N."/>
        </authorList>
    </citation>
    <scope>NUCLEOTIDE SEQUENCE [LARGE SCALE GENOMIC DNA]</scope>
    <source>
        <strain evidence="4">CDM_6</strain>
    </source>
</reference>
<protein>
    <submittedName>
        <fullName evidence="3">Nucleotide-binding universal stress protein, UspA family</fullName>
    </submittedName>
</protein>
<proteinExistence type="inferred from homology"/>
<dbReference type="Proteomes" id="UP000199320">
    <property type="component" value="Unassembled WGS sequence"/>
</dbReference>
<dbReference type="RefSeq" id="WP_092930270.1">
    <property type="nucleotide sequence ID" value="NZ_FMZP01000018.1"/>
</dbReference>